<protein>
    <recommendedName>
        <fullName evidence="3">Endonuclease-reverse transcriptase</fullName>
    </recommendedName>
</protein>
<evidence type="ECO:0000313" key="1">
    <source>
        <dbReference type="EMBL" id="KAK9746057.1"/>
    </source>
</evidence>
<accession>A0AAW1MGZ4</accession>
<evidence type="ECO:0008006" key="3">
    <source>
        <dbReference type="Google" id="ProtNLM"/>
    </source>
</evidence>
<dbReference type="EMBL" id="JASPKY010000042">
    <property type="protein sequence ID" value="KAK9746057.1"/>
    <property type="molecule type" value="Genomic_DNA"/>
</dbReference>
<gene>
    <name evidence="1" type="ORF">QE152_g6421</name>
</gene>
<sequence length="178" mass="21489">MQAKYLRLAEAAQQVGLRKNTKKTKLLIPHENDEDHIEIDWKRIEVKEFCYLGSTLERQGEESIETTITRRKWKWIGHTFRKPNNNITRQALSYSIAGERRIGRPRNTWRRTTEDELGQLGTTWKETRSVARDRTKWRDMVERLCEKLKVQEYRSVARDRTKWRDMVERLCEKLKVQE</sequence>
<organism evidence="1 2">
    <name type="scientific">Popillia japonica</name>
    <name type="common">Japanese beetle</name>
    <dbReference type="NCBI Taxonomy" id="7064"/>
    <lineage>
        <taxon>Eukaryota</taxon>
        <taxon>Metazoa</taxon>
        <taxon>Ecdysozoa</taxon>
        <taxon>Arthropoda</taxon>
        <taxon>Hexapoda</taxon>
        <taxon>Insecta</taxon>
        <taxon>Pterygota</taxon>
        <taxon>Neoptera</taxon>
        <taxon>Endopterygota</taxon>
        <taxon>Coleoptera</taxon>
        <taxon>Polyphaga</taxon>
        <taxon>Scarabaeiformia</taxon>
        <taxon>Scarabaeidae</taxon>
        <taxon>Rutelinae</taxon>
        <taxon>Popillia</taxon>
    </lineage>
</organism>
<reference evidence="1 2" key="1">
    <citation type="journal article" date="2024" name="BMC Genomics">
        <title>De novo assembly and annotation of Popillia japonica's genome with initial clues to its potential as an invasive pest.</title>
        <authorList>
            <person name="Cucini C."/>
            <person name="Boschi S."/>
            <person name="Funari R."/>
            <person name="Cardaioli E."/>
            <person name="Iannotti N."/>
            <person name="Marturano G."/>
            <person name="Paoli F."/>
            <person name="Bruttini M."/>
            <person name="Carapelli A."/>
            <person name="Frati F."/>
            <person name="Nardi F."/>
        </authorList>
    </citation>
    <scope>NUCLEOTIDE SEQUENCE [LARGE SCALE GENOMIC DNA]</scope>
    <source>
        <strain evidence="1">DMR45628</strain>
    </source>
</reference>
<evidence type="ECO:0000313" key="2">
    <source>
        <dbReference type="Proteomes" id="UP001458880"/>
    </source>
</evidence>
<dbReference type="Proteomes" id="UP001458880">
    <property type="component" value="Unassembled WGS sequence"/>
</dbReference>
<proteinExistence type="predicted"/>
<name>A0AAW1MGZ4_POPJA</name>
<comment type="caution">
    <text evidence="1">The sequence shown here is derived from an EMBL/GenBank/DDBJ whole genome shotgun (WGS) entry which is preliminary data.</text>
</comment>
<keyword evidence="2" id="KW-1185">Reference proteome</keyword>
<dbReference type="AlphaFoldDB" id="A0AAW1MGZ4"/>